<dbReference type="InterPro" id="IPR052017">
    <property type="entry name" value="TSUP"/>
</dbReference>
<dbReference type="RefSeq" id="WP_315727417.1">
    <property type="nucleotide sequence ID" value="NZ_JAVUPU010000008.1"/>
</dbReference>
<keyword evidence="3" id="KW-0813">Transport</keyword>
<organism evidence="9 10">
    <name type="scientific">Sphingosinicella rhizophila</name>
    <dbReference type="NCBI Taxonomy" id="3050082"/>
    <lineage>
        <taxon>Bacteria</taxon>
        <taxon>Pseudomonadati</taxon>
        <taxon>Pseudomonadota</taxon>
        <taxon>Alphaproteobacteria</taxon>
        <taxon>Sphingomonadales</taxon>
        <taxon>Sphingosinicellaceae</taxon>
        <taxon>Sphingosinicella</taxon>
    </lineage>
</organism>
<keyword evidence="7 8" id="KW-0472">Membrane</keyword>
<reference evidence="9 10" key="1">
    <citation type="submission" date="2023-05" db="EMBL/GenBank/DDBJ databases">
        <authorList>
            <person name="Guo Y."/>
        </authorList>
    </citation>
    <scope>NUCLEOTIDE SEQUENCE [LARGE SCALE GENOMIC DNA]</scope>
    <source>
        <strain evidence="9 10">GR2756</strain>
    </source>
</reference>
<evidence type="ECO:0000256" key="5">
    <source>
        <dbReference type="ARBA" id="ARBA00022692"/>
    </source>
</evidence>
<dbReference type="PANTHER" id="PTHR30269:SF0">
    <property type="entry name" value="MEMBRANE TRANSPORTER PROTEIN YFCA-RELATED"/>
    <property type="match status" value="1"/>
</dbReference>
<feature type="transmembrane region" description="Helical" evidence="8">
    <location>
        <begin position="249"/>
        <end position="268"/>
    </location>
</feature>
<feature type="transmembrane region" description="Helical" evidence="8">
    <location>
        <begin position="97"/>
        <end position="120"/>
    </location>
</feature>
<evidence type="ECO:0000256" key="7">
    <source>
        <dbReference type="ARBA" id="ARBA00023136"/>
    </source>
</evidence>
<evidence type="ECO:0000256" key="8">
    <source>
        <dbReference type="RuleBase" id="RU363041"/>
    </source>
</evidence>
<evidence type="ECO:0000256" key="2">
    <source>
        <dbReference type="ARBA" id="ARBA00009142"/>
    </source>
</evidence>
<dbReference type="InterPro" id="IPR002781">
    <property type="entry name" value="TM_pro_TauE-like"/>
</dbReference>
<proteinExistence type="inferred from homology"/>
<protein>
    <recommendedName>
        <fullName evidence="8">Probable membrane transporter protein</fullName>
    </recommendedName>
</protein>
<comment type="caution">
    <text evidence="9">The sequence shown here is derived from an EMBL/GenBank/DDBJ whole genome shotgun (WGS) entry which is preliminary data.</text>
</comment>
<dbReference type="PANTHER" id="PTHR30269">
    <property type="entry name" value="TRANSMEMBRANE PROTEIN YFCA"/>
    <property type="match status" value="1"/>
</dbReference>
<evidence type="ECO:0000256" key="1">
    <source>
        <dbReference type="ARBA" id="ARBA00004651"/>
    </source>
</evidence>
<keyword evidence="6 8" id="KW-1133">Transmembrane helix</keyword>
<comment type="similarity">
    <text evidence="2 8">Belongs to the 4-toluene sulfonate uptake permease (TSUP) (TC 2.A.102) family.</text>
</comment>
<dbReference type="Pfam" id="PF01925">
    <property type="entry name" value="TauE"/>
    <property type="match status" value="1"/>
</dbReference>
<accession>A0ABU3QA82</accession>
<evidence type="ECO:0000256" key="3">
    <source>
        <dbReference type="ARBA" id="ARBA00022448"/>
    </source>
</evidence>
<dbReference type="Proteomes" id="UP001259572">
    <property type="component" value="Unassembled WGS sequence"/>
</dbReference>
<feature type="transmembrane region" description="Helical" evidence="8">
    <location>
        <begin position="222"/>
        <end position="243"/>
    </location>
</feature>
<gene>
    <name evidence="9" type="ORF">RQX22_15265</name>
</gene>
<feature type="transmembrane region" description="Helical" evidence="8">
    <location>
        <begin position="126"/>
        <end position="145"/>
    </location>
</feature>
<keyword evidence="5 8" id="KW-0812">Transmembrane</keyword>
<evidence type="ECO:0000313" key="10">
    <source>
        <dbReference type="Proteomes" id="UP001259572"/>
    </source>
</evidence>
<comment type="subcellular location">
    <subcellularLocation>
        <location evidence="1 8">Cell membrane</location>
        <topology evidence="1 8">Multi-pass membrane protein</topology>
    </subcellularLocation>
</comment>
<name>A0ABU3QA82_9SPHN</name>
<evidence type="ECO:0000256" key="4">
    <source>
        <dbReference type="ARBA" id="ARBA00022475"/>
    </source>
</evidence>
<keyword evidence="10" id="KW-1185">Reference proteome</keyword>
<keyword evidence="4 8" id="KW-1003">Cell membrane</keyword>
<sequence>MFMAKARNCTSCTRQGEAAAPCGAMLTLLLLFAAGVWAGAQNALAGGGSFVTLPALILAGLDAKLANIASTIAMFPGQVVSGVAGRRMIEDVPGLKFRTLAVISLGGGAAGALLLLYTSSGTFNRLVPWLVLIATGIFAWGNFAPRSKGSKARIGPVGAAALQGAVAVYGGYFSGGIGFLMMALLTMSGMAVRAAGAAKNMLAGIINASAVILFLATTRVPLMEVIVLGSGAVAGGLWGVWLLRRINESWLKIGILILGLALFAGLLLRAQNGS</sequence>
<feature type="transmembrane region" description="Helical" evidence="8">
    <location>
        <begin position="157"/>
        <end position="185"/>
    </location>
</feature>
<feature type="transmembrane region" description="Helical" evidence="8">
    <location>
        <begin position="197"/>
        <end position="215"/>
    </location>
</feature>
<evidence type="ECO:0000256" key="6">
    <source>
        <dbReference type="ARBA" id="ARBA00022989"/>
    </source>
</evidence>
<evidence type="ECO:0000313" key="9">
    <source>
        <dbReference type="EMBL" id="MDT9600318.1"/>
    </source>
</evidence>
<dbReference type="EMBL" id="JAVUPU010000008">
    <property type="protein sequence ID" value="MDT9600318.1"/>
    <property type="molecule type" value="Genomic_DNA"/>
</dbReference>